<dbReference type="PANTHER" id="PTHR27002">
    <property type="entry name" value="RECEPTOR-LIKE SERINE/THREONINE-PROTEIN KINASE SD1-8"/>
    <property type="match status" value="1"/>
</dbReference>
<comment type="caution">
    <text evidence="21">The sequence shown here is derived from an EMBL/GenBank/DDBJ whole genome shotgun (WGS) entry which is preliminary data.</text>
</comment>
<dbReference type="PROSITE" id="PS50927">
    <property type="entry name" value="BULB_LECTIN"/>
    <property type="match status" value="1"/>
</dbReference>
<evidence type="ECO:0000256" key="2">
    <source>
        <dbReference type="ARBA" id="ARBA00022475"/>
    </source>
</evidence>
<dbReference type="InterPro" id="IPR001480">
    <property type="entry name" value="Bulb-type_lectin_dom"/>
</dbReference>
<evidence type="ECO:0000256" key="11">
    <source>
        <dbReference type="ARBA" id="ARBA00023136"/>
    </source>
</evidence>
<feature type="domain" description="Protein kinase" evidence="18">
    <location>
        <begin position="506"/>
        <end position="792"/>
    </location>
</feature>
<name>A0A830B4B2_9LAMI</name>
<dbReference type="InterPro" id="IPR036426">
    <property type="entry name" value="Bulb-type_lectin_dom_sf"/>
</dbReference>
<dbReference type="SMART" id="SM00220">
    <property type="entry name" value="S_TKc"/>
    <property type="match status" value="1"/>
</dbReference>
<reference evidence="21" key="1">
    <citation type="submission" date="2020-07" db="EMBL/GenBank/DDBJ databases">
        <title>Ethylene signaling mediates host invasion by parasitic plants.</title>
        <authorList>
            <person name="Yoshida S."/>
        </authorList>
    </citation>
    <scope>NUCLEOTIDE SEQUENCE</scope>
    <source>
        <strain evidence="21">Okayama</strain>
    </source>
</reference>
<evidence type="ECO:0000259" key="19">
    <source>
        <dbReference type="PROSITE" id="PS50927"/>
    </source>
</evidence>
<evidence type="ECO:0000256" key="5">
    <source>
        <dbReference type="ARBA" id="ARBA00022692"/>
    </source>
</evidence>
<keyword evidence="13" id="KW-0325">Glycoprotein</keyword>
<dbReference type="Pfam" id="PF01453">
    <property type="entry name" value="B_lectin"/>
    <property type="match status" value="1"/>
</dbReference>
<dbReference type="PANTHER" id="PTHR27002:SF812">
    <property type="entry name" value="RECEPTOR-LIKE SERINE_THREONINE-PROTEIN KINASE"/>
    <property type="match status" value="1"/>
</dbReference>
<dbReference type="Pfam" id="PF11883">
    <property type="entry name" value="DUF3403"/>
    <property type="match status" value="1"/>
</dbReference>
<dbReference type="SMART" id="SM00473">
    <property type="entry name" value="PAN_AP"/>
    <property type="match status" value="1"/>
</dbReference>
<dbReference type="OrthoDB" id="4062651at2759"/>
<dbReference type="Pfam" id="PF08276">
    <property type="entry name" value="PAN_2"/>
    <property type="match status" value="1"/>
</dbReference>
<dbReference type="SUPFAM" id="SSF56112">
    <property type="entry name" value="Protein kinase-like (PK-like)"/>
    <property type="match status" value="1"/>
</dbReference>
<keyword evidence="2" id="KW-1003">Cell membrane</keyword>
<keyword evidence="21" id="KW-0675">Receptor</keyword>
<dbReference type="SUPFAM" id="SSF51110">
    <property type="entry name" value="alpha-D-mannose-specific plant lectins"/>
    <property type="match status" value="1"/>
</dbReference>
<organism evidence="21 22">
    <name type="scientific">Phtheirospermum japonicum</name>
    <dbReference type="NCBI Taxonomy" id="374723"/>
    <lineage>
        <taxon>Eukaryota</taxon>
        <taxon>Viridiplantae</taxon>
        <taxon>Streptophyta</taxon>
        <taxon>Embryophyta</taxon>
        <taxon>Tracheophyta</taxon>
        <taxon>Spermatophyta</taxon>
        <taxon>Magnoliopsida</taxon>
        <taxon>eudicotyledons</taxon>
        <taxon>Gunneridae</taxon>
        <taxon>Pentapetalae</taxon>
        <taxon>asterids</taxon>
        <taxon>lamiids</taxon>
        <taxon>Lamiales</taxon>
        <taxon>Orobanchaceae</taxon>
        <taxon>Orobanchaceae incertae sedis</taxon>
        <taxon>Phtheirospermum</taxon>
    </lineage>
</organism>
<keyword evidence="12" id="KW-1015">Disulfide bond</keyword>
<dbReference type="Gene3D" id="3.30.200.20">
    <property type="entry name" value="Phosphorylase Kinase, domain 1"/>
    <property type="match status" value="1"/>
</dbReference>
<feature type="signal peptide" evidence="17">
    <location>
        <begin position="1"/>
        <end position="21"/>
    </location>
</feature>
<dbReference type="SMART" id="SM00108">
    <property type="entry name" value="B_lectin"/>
    <property type="match status" value="1"/>
</dbReference>
<keyword evidence="5" id="KW-0812">Transmembrane</keyword>
<keyword evidence="7 16" id="KW-0547">Nucleotide-binding</keyword>
<dbReference type="GO" id="GO:0004674">
    <property type="term" value="F:protein serine/threonine kinase activity"/>
    <property type="evidence" value="ECO:0007669"/>
    <property type="project" value="UniProtKB-KW"/>
</dbReference>
<dbReference type="InterPro" id="IPR008271">
    <property type="entry name" value="Ser/Thr_kinase_AS"/>
</dbReference>
<keyword evidence="8 16" id="KW-0418">Kinase</keyword>
<dbReference type="Proteomes" id="UP000653305">
    <property type="component" value="Unassembled WGS sequence"/>
</dbReference>
<evidence type="ECO:0000256" key="1">
    <source>
        <dbReference type="ARBA" id="ARBA00004251"/>
    </source>
</evidence>
<evidence type="ECO:0000256" key="3">
    <source>
        <dbReference type="ARBA" id="ARBA00022527"/>
    </source>
</evidence>
<evidence type="ECO:0000259" key="18">
    <source>
        <dbReference type="PROSITE" id="PS50011"/>
    </source>
</evidence>
<evidence type="ECO:0000256" key="8">
    <source>
        <dbReference type="ARBA" id="ARBA00022777"/>
    </source>
</evidence>
<dbReference type="InterPro" id="IPR000858">
    <property type="entry name" value="S_locus_glycoprot_dom"/>
</dbReference>
<comment type="catalytic activity">
    <reaction evidence="14 16">
        <text>L-threonyl-[protein] + ATP = O-phospho-L-threonyl-[protein] + ADP + H(+)</text>
        <dbReference type="Rhea" id="RHEA:46608"/>
        <dbReference type="Rhea" id="RHEA-COMP:11060"/>
        <dbReference type="Rhea" id="RHEA-COMP:11605"/>
        <dbReference type="ChEBI" id="CHEBI:15378"/>
        <dbReference type="ChEBI" id="CHEBI:30013"/>
        <dbReference type="ChEBI" id="CHEBI:30616"/>
        <dbReference type="ChEBI" id="CHEBI:61977"/>
        <dbReference type="ChEBI" id="CHEBI:456216"/>
        <dbReference type="EC" id="2.7.11.1"/>
    </reaction>
</comment>
<dbReference type="Pfam" id="PF07714">
    <property type="entry name" value="PK_Tyr_Ser-Thr"/>
    <property type="match status" value="1"/>
</dbReference>
<dbReference type="InterPro" id="IPR011009">
    <property type="entry name" value="Kinase-like_dom_sf"/>
</dbReference>
<keyword evidence="4 16" id="KW-0808">Transferase</keyword>
<evidence type="ECO:0000256" key="15">
    <source>
        <dbReference type="ARBA" id="ARBA00048679"/>
    </source>
</evidence>
<dbReference type="InterPro" id="IPR000719">
    <property type="entry name" value="Prot_kinase_dom"/>
</dbReference>
<dbReference type="InterPro" id="IPR001245">
    <property type="entry name" value="Ser-Thr/Tyr_kinase_cat_dom"/>
</dbReference>
<sequence length="821" mass="91575">MLNLCILICVLFLLRAGKICGVDTLSRGQSLTATQTLISKDEIFELGFFTPSIPNQNTYLGIWYKDFLEKTIVWVANRLSPLPTSSTSKTSISPNGNLELSDDFHTFWSTHLRIPNSSHTVEAVLLDNGNLVLRDASQPTLIFWQSFDHPTDTWLPGQQIGLNRINGQKKDLVSWRNTDDPSLGMFSLEVSRDHETRELFMSWNSSRTYWKSGPWNGVVFGLVPEISYLLSFTFVDNENESYYSYSVLNNNVFSMLVISAMGHFEQLTSLKSNLSWSTTYSREIFGLCGKFGFPSDDPLRPCMCLQGFDRSSDDWFGGCSRKTPLWCGNSNNVTGKGKKDGFLEIRGMKLADRPIANSAQSGKGCELACLESCSCTAYAFNGIGCSVWEGDFFDLQNVSKNNHADERHWYLRLAHSELPKGKRQKIWEVIVAVLVPSVVLVSGGCVGCFYTRRGKQKEAGEDILSFDFNYSVKPNDDVTVSRKRNNTDFDLPIFSYASVSAATNRFSPENKLGEGGFGPVYKGKLLNGQEIALKRLSKKSGQGFEEFRNEIVLIAKLQHRNLVRLLGCCIDANESILIYEYMPNKSLDSFLFGKYSNKQEFLDWNTRVRIVEGIAQGLLYLHEYSGLRIIHRDLKASNILLDEEMNPKISDFGMARIFGGNDSCAHTNRVVGTYGYMAPEYALEGLFSIKSDVFSFGVLILEIVSGKKNTGFYNTDSLNLLGHAWELWISGRGVGLMDPAVGSPPVPAVIRYINVGLLCVQENRNDRPNMSSVISMLGNETAPLPAPKQPAFSITKAIHSASSETGNCSVNGLTESMIEPR</sequence>
<comment type="similarity">
    <text evidence="16">Belongs to the protein kinase superfamily. Ser/Thr protein kinase family.</text>
</comment>
<comment type="catalytic activity">
    <reaction evidence="15 16">
        <text>L-seryl-[protein] + ATP = O-phospho-L-seryl-[protein] + ADP + H(+)</text>
        <dbReference type="Rhea" id="RHEA:17989"/>
        <dbReference type="Rhea" id="RHEA-COMP:9863"/>
        <dbReference type="Rhea" id="RHEA-COMP:11604"/>
        <dbReference type="ChEBI" id="CHEBI:15378"/>
        <dbReference type="ChEBI" id="CHEBI:29999"/>
        <dbReference type="ChEBI" id="CHEBI:30616"/>
        <dbReference type="ChEBI" id="CHEBI:83421"/>
        <dbReference type="ChEBI" id="CHEBI:456216"/>
        <dbReference type="EC" id="2.7.11.1"/>
    </reaction>
</comment>
<keyword evidence="9 16" id="KW-0067">ATP-binding</keyword>
<proteinExistence type="inferred from homology"/>
<evidence type="ECO:0000256" key="14">
    <source>
        <dbReference type="ARBA" id="ARBA00047899"/>
    </source>
</evidence>
<evidence type="ECO:0000256" key="13">
    <source>
        <dbReference type="ARBA" id="ARBA00023180"/>
    </source>
</evidence>
<dbReference type="GO" id="GO:0005886">
    <property type="term" value="C:plasma membrane"/>
    <property type="evidence" value="ECO:0007669"/>
    <property type="project" value="UniProtKB-SubCell"/>
</dbReference>
<dbReference type="Gene3D" id="2.90.10.10">
    <property type="entry name" value="Bulb-type lectin domain"/>
    <property type="match status" value="1"/>
</dbReference>
<dbReference type="EC" id="2.7.11.1" evidence="16"/>
<evidence type="ECO:0000256" key="9">
    <source>
        <dbReference type="ARBA" id="ARBA00022840"/>
    </source>
</evidence>
<dbReference type="InterPro" id="IPR003609">
    <property type="entry name" value="Pan_app"/>
</dbReference>
<dbReference type="CDD" id="cd00028">
    <property type="entry name" value="B_lectin"/>
    <property type="match status" value="1"/>
</dbReference>
<comment type="subcellular location">
    <subcellularLocation>
        <location evidence="1">Cell membrane</location>
        <topology evidence="1">Single-pass type I membrane protein</topology>
    </subcellularLocation>
</comment>
<dbReference type="CDD" id="cd14066">
    <property type="entry name" value="STKc_IRAK"/>
    <property type="match status" value="1"/>
</dbReference>
<gene>
    <name evidence="21" type="ORF">PHJA_000077900</name>
</gene>
<dbReference type="PROSITE" id="PS00108">
    <property type="entry name" value="PROTEIN_KINASE_ST"/>
    <property type="match status" value="1"/>
</dbReference>
<dbReference type="Gene3D" id="1.10.510.10">
    <property type="entry name" value="Transferase(Phosphotransferase) domain 1"/>
    <property type="match status" value="1"/>
</dbReference>
<dbReference type="PROSITE" id="PS50011">
    <property type="entry name" value="PROTEIN_KINASE_DOM"/>
    <property type="match status" value="1"/>
</dbReference>
<dbReference type="GO" id="GO:0048544">
    <property type="term" value="P:recognition of pollen"/>
    <property type="evidence" value="ECO:0007669"/>
    <property type="project" value="InterPro"/>
</dbReference>
<dbReference type="EMBL" id="BMAC01000007">
    <property type="protein sequence ID" value="GFP79344.1"/>
    <property type="molecule type" value="Genomic_DNA"/>
</dbReference>
<keyword evidence="10" id="KW-1133">Transmembrane helix</keyword>
<evidence type="ECO:0000256" key="17">
    <source>
        <dbReference type="SAM" id="SignalP"/>
    </source>
</evidence>
<evidence type="ECO:0000259" key="20">
    <source>
        <dbReference type="PROSITE" id="PS50948"/>
    </source>
</evidence>
<feature type="domain" description="Apple" evidence="20">
    <location>
        <begin position="327"/>
        <end position="414"/>
    </location>
</feature>
<keyword evidence="6 17" id="KW-0732">Signal</keyword>
<dbReference type="PROSITE" id="PS50948">
    <property type="entry name" value="PAN"/>
    <property type="match status" value="1"/>
</dbReference>
<dbReference type="Pfam" id="PF00954">
    <property type="entry name" value="S_locus_glycop"/>
    <property type="match status" value="1"/>
</dbReference>
<dbReference type="InterPro" id="IPR024171">
    <property type="entry name" value="SRK-like_kinase"/>
</dbReference>
<evidence type="ECO:0000256" key="7">
    <source>
        <dbReference type="ARBA" id="ARBA00022741"/>
    </source>
</evidence>
<accession>A0A830B4B2</accession>
<keyword evidence="3 16" id="KW-0723">Serine/threonine-protein kinase</keyword>
<dbReference type="GO" id="GO:0005524">
    <property type="term" value="F:ATP binding"/>
    <property type="evidence" value="ECO:0007669"/>
    <property type="project" value="UniProtKB-KW"/>
</dbReference>
<evidence type="ECO:0000256" key="12">
    <source>
        <dbReference type="ARBA" id="ARBA00023157"/>
    </source>
</evidence>
<protein>
    <recommendedName>
        <fullName evidence="16">Receptor-like serine/threonine-protein kinase</fullName>
        <ecNumber evidence="16">2.7.11.1</ecNumber>
    </recommendedName>
</protein>
<feature type="domain" description="Bulb-type lectin" evidence="19">
    <location>
        <begin position="22"/>
        <end position="146"/>
    </location>
</feature>
<evidence type="ECO:0000256" key="4">
    <source>
        <dbReference type="ARBA" id="ARBA00022679"/>
    </source>
</evidence>
<evidence type="ECO:0000313" key="22">
    <source>
        <dbReference type="Proteomes" id="UP000653305"/>
    </source>
</evidence>
<feature type="chain" id="PRO_5032709021" description="Receptor-like serine/threonine-protein kinase" evidence="17">
    <location>
        <begin position="22"/>
        <end position="821"/>
    </location>
</feature>
<evidence type="ECO:0000313" key="21">
    <source>
        <dbReference type="EMBL" id="GFP79344.1"/>
    </source>
</evidence>
<evidence type="ECO:0000256" key="16">
    <source>
        <dbReference type="PIRNR" id="PIRNR000641"/>
    </source>
</evidence>
<keyword evidence="22" id="KW-1185">Reference proteome</keyword>
<dbReference type="InterPro" id="IPR021820">
    <property type="entry name" value="S-locus_recpt_kinase_C"/>
</dbReference>
<evidence type="ECO:0000256" key="6">
    <source>
        <dbReference type="ARBA" id="ARBA00022729"/>
    </source>
</evidence>
<dbReference type="FunFam" id="3.30.200.20:FF:000951">
    <property type="entry name" value="Uncharacterized protein"/>
    <property type="match status" value="1"/>
</dbReference>
<dbReference type="CDD" id="cd01098">
    <property type="entry name" value="PAN_AP_plant"/>
    <property type="match status" value="1"/>
</dbReference>
<dbReference type="PIRSF" id="PIRSF000641">
    <property type="entry name" value="SRK"/>
    <property type="match status" value="1"/>
</dbReference>
<keyword evidence="11" id="KW-0472">Membrane</keyword>
<evidence type="ECO:0000256" key="10">
    <source>
        <dbReference type="ARBA" id="ARBA00022989"/>
    </source>
</evidence>
<dbReference type="FunFam" id="1.10.510.10:FF:000060">
    <property type="entry name" value="G-type lectin S-receptor-like serine/threonine-protein kinase"/>
    <property type="match status" value="1"/>
</dbReference>
<dbReference type="AlphaFoldDB" id="A0A830B4B2"/>